<reference evidence="1" key="1">
    <citation type="submission" date="2024-05" db="EMBL/GenBank/DDBJ databases">
        <authorList>
            <person name="Kim S."/>
            <person name="Heo J."/>
            <person name="Choi H."/>
            <person name="Choi Y."/>
            <person name="Kwon S.-W."/>
            <person name="Kim Y."/>
        </authorList>
    </citation>
    <scope>NUCLEOTIDE SEQUENCE</scope>
    <source>
        <strain evidence="1">KACC 23697</strain>
    </source>
</reference>
<gene>
    <name evidence="1" type="ORF">ABEG20_19275</name>
</gene>
<name>A0AAU7K556_9SPHI</name>
<evidence type="ECO:0000313" key="1">
    <source>
        <dbReference type="EMBL" id="XBO47434.1"/>
    </source>
</evidence>
<sequence>MDISNKKIYYSGVNALRLEWPADLSAHYGVLITFNEGEGNANEVKYEVRVTRLKPGKTGQPLFQIDRISDVFINEIPPDLIADKLAYELGKVFYPLVITVNQNGGFQSIYNHEEILKRWQSVKKNVLDNFEGQLVEDYVCRMEKQLSNPDQITLAFVNNDWFIHTFFKPVYKEYGPHHATESLYKFPIARNFDVEGYLTQEEISSETNHFGAIELVHNGIIKPLEDELFITYRHTGDYVGNYFLHPKNRRILSVVSDFSYRAQEESKVKIRITVIPENGFEFDHDFELDTNVKGLPVTEMVIIDGQSPRKGFWDRLLNK</sequence>
<accession>A0AAU7K556</accession>
<dbReference type="EMBL" id="CP157485">
    <property type="protein sequence ID" value="XBO47434.1"/>
    <property type="molecule type" value="Genomic_DNA"/>
</dbReference>
<dbReference type="AlphaFoldDB" id="A0AAU7K556"/>
<proteinExistence type="predicted"/>
<protein>
    <submittedName>
        <fullName evidence="1">Uncharacterized protein</fullName>
    </submittedName>
</protein>
<dbReference type="RefSeq" id="WP_406824869.1">
    <property type="nucleotide sequence ID" value="NZ_CP157485.1"/>
</dbReference>
<organism evidence="1">
    <name type="scientific">Pedobacter sp. KACC 23697</name>
    <dbReference type="NCBI Taxonomy" id="3149230"/>
    <lineage>
        <taxon>Bacteria</taxon>
        <taxon>Pseudomonadati</taxon>
        <taxon>Bacteroidota</taxon>
        <taxon>Sphingobacteriia</taxon>
        <taxon>Sphingobacteriales</taxon>
        <taxon>Sphingobacteriaceae</taxon>
        <taxon>Pedobacter</taxon>
    </lineage>
</organism>